<reference evidence="2 3" key="1">
    <citation type="journal article" date="2023" name="Microbiol. Resour. Announc.">
        <title>Complete Genome Sequence of Imperialibacter roseus strain P4T.</title>
        <authorList>
            <person name="Tizabi D.R."/>
            <person name="Bachvaroff T."/>
            <person name="Hill R.T."/>
        </authorList>
    </citation>
    <scope>NUCLEOTIDE SEQUENCE [LARGE SCALE GENOMIC DNA]</scope>
    <source>
        <strain evidence="2 3">P4T</strain>
    </source>
</reference>
<evidence type="ECO:0000313" key="3">
    <source>
        <dbReference type="Proteomes" id="UP001302349"/>
    </source>
</evidence>
<evidence type="ECO:0000259" key="1">
    <source>
        <dbReference type="Pfam" id="PF05685"/>
    </source>
</evidence>
<protein>
    <submittedName>
        <fullName evidence="2">Uma2 family endonuclease</fullName>
    </submittedName>
</protein>
<keyword evidence="2" id="KW-0255">Endonuclease</keyword>
<dbReference type="PANTHER" id="PTHR36558:SF1">
    <property type="entry name" value="RESTRICTION ENDONUCLEASE DOMAIN-CONTAINING PROTEIN-RELATED"/>
    <property type="match status" value="1"/>
</dbReference>
<dbReference type="PANTHER" id="PTHR36558">
    <property type="entry name" value="GLR1098 PROTEIN"/>
    <property type="match status" value="1"/>
</dbReference>
<keyword evidence="2" id="KW-0540">Nuclease</keyword>
<dbReference type="RefSeq" id="WP_317488345.1">
    <property type="nucleotide sequence ID" value="NZ_CP136051.1"/>
</dbReference>
<proteinExistence type="predicted"/>
<dbReference type="Proteomes" id="UP001302349">
    <property type="component" value="Chromosome"/>
</dbReference>
<name>A0ABZ0IPU1_9BACT</name>
<dbReference type="EMBL" id="CP136051">
    <property type="protein sequence ID" value="WOK05587.1"/>
    <property type="molecule type" value="Genomic_DNA"/>
</dbReference>
<dbReference type="Gene3D" id="3.90.1570.10">
    <property type="entry name" value="tt1808, chain A"/>
    <property type="match status" value="1"/>
</dbReference>
<feature type="domain" description="Putative restriction endonuclease" evidence="1">
    <location>
        <begin position="14"/>
        <end position="186"/>
    </location>
</feature>
<evidence type="ECO:0000313" key="2">
    <source>
        <dbReference type="EMBL" id="WOK05587.1"/>
    </source>
</evidence>
<dbReference type="Pfam" id="PF05685">
    <property type="entry name" value="Uma2"/>
    <property type="match status" value="1"/>
</dbReference>
<dbReference type="InterPro" id="IPR008538">
    <property type="entry name" value="Uma2"/>
</dbReference>
<dbReference type="GO" id="GO:0004519">
    <property type="term" value="F:endonuclease activity"/>
    <property type="evidence" value="ECO:0007669"/>
    <property type="project" value="UniProtKB-KW"/>
</dbReference>
<sequence length="192" mass="22302">MALPIYKNKKVTYADYLTWPDSERWEIIDGMPYDMSPAPSRRHQKISGTIHFHLQNFLRNKKCEVYASPFDVRLSEDYSQEELVENVVQPDLSVFCDKNKLDEKGAIGAPDLVVEILAPSTSKKDMSEKLLLYQKFEVKEYWVVDPEGEDVRVFVLDKNGRFYLLTILKKEETLKSKLFSGLTIPLEELFAE</sequence>
<dbReference type="SUPFAM" id="SSF52980">
    <property type="entry name" value="Restriction endonuclease-like"/>
    <property type="match status" value="1"/>
</dbReference>
<dbReference type="InterPro" id="IPR011335">
    <property type="entry name" value="Restrct_endonuc-II-like"/>
</dbReference>
<keyword evidence="3" id="KW-1185">Reference proteome</keyword>
<dbReference type="InterPro" id="IPR012296">
    <property type="entry name" value="Nuclease_put_TT1808"/>
</dbReference>
<keyword evidence="2" id="KW-0378">Hydrolase</keyword>
<organism evidence="2 3">
    <name type="scientific">Imperialibacter roseus</name>
    <dbReference type="NCBI Taxonomy" id="1324217"/>
    <lineage>
        <taxon>Bacteria</taxon>
        <taxon>Pseudomonadati</taxon>
        <taxon>Bacteroidota</taxon>
        <taxon>Cytophagia</taxon>
        <taxon>Cytophagales</taxon>
        <taxon>Flammeovirgaceae</taxon>
        <taxon>Imperialibacter</taxon>
    </lineage>
</organism>
<accession>A0ABZ0IPU1</accession>
<dbReference type="CDD" id="cd06260">
    <property type="entry name" value="DUF820-like"/>
    <property type="match status" value="1"/>
</dbReference>
<gene>
    <name evidence="2" type="ORF">RT717_21150</name>
</gene>